<gene>
    <name evidence="10" type="ORF">GCM10010170_070380</name>
</gene>
<organism evidence="10 11">
    <name type="scientific">Dactylosporangium salmoneum</name>
    <dbReference type="NCBI Taxonomy" id="53361"/>
    <lineage>
        <taxon>Bacteria</taxon>
        <taxon>Bacillati</taxon>
        <taxon>Actinomycetota</taxon>
        <taxon>Actinomycetes</taxon>
        <taxon>Micromonosporales</taxon>
        <taxon>Micromonosporaceae</taxon>
        <taxon>Dactylosporangium</taxon>
    </lineage>
</organism>
<dbReference type="Pfam" id="PF02687">
    <property type="entry name" value="FtsX"/>
    <property type="match status" value="2"/>
</dbReference>
<evidence type="ECO:0000256" key="6">
    <source>
        <dbReference type="ARBA" id="ARBA00038076"/>
    </source>
</evidence>
<feature type="transmembrane region" description="Helical" evidence="7">
    <location>
        <begin position="438"/>
        <end position="471"/>
    </location>
</feature>
<feature type="domain" description="ABC3 transporter permease C-terminal" evidence="8">
    <location>
        <begin position="275"/>
        <end position="393"/>
    </location>
</feature>
<feature type="transmembrane region" description="Helical" evidence="7">
    <location>
        <begin position="768"/>
        <end position="801"/>
    </location>
</feature>
<evidence type="ECO:0000259" key="8">
    <source>
        <dbReference type="Pfam" id="PF02687"/>
    </source>
</evidence>
<evidence type="ECO:0000256" key="3">
    <source>
        <dbReference type="ARBA" id="ARBA00022692"/>
    </source>
</evidence>
<dbReference type="Proteomes" id="UP001501444">
    <property type="component" value="Unassembled WGS sequence"/>
</dbReference>
<comment type="similarity">
    <text evidence="6">Belongs to the ABC-4 integral membrane protein family.</text>
</comment>
<keyword evidence="2" id="KW-1003">Cell membrane</keyword>
<feature type="transmembrane region" description="Helical" evidence="7">
    <location>
        <begin position="361"/>
        <end position="388"/>
    </location>
</feature>
<dbReference type="EMBL" id="BAAARV010000069">
    <property type="protein sequence ID" value="GAA2369769.1"/>
    <property type="molecule type" value="Genomic_DNA"/>
</dbReference>
<dbReference type="InterPro" id="IPR003838">
    <property type="entry name" value="ABC3_permease_C"/>
</dbReference>
<feature type="domain" description="MacB-like periplasmic core" evidence="9">
    <location>
        <begin position="492"/>
        <end position="693"/>
    </location>
</feature>
<keyword evidence="11" id="KW-1185">Reference proteome</keyword>
<feature type="domain" description="ABC3 transporter permease C-terminal" evidence="8">
    <location>
        <begin position="726"/>
        <end position="843"/>
    </location>
</feature>
<accession>A0ABP5U8R7</accession>
<name>A0ABP5U8R7_9ACTN</name>
<reference evidence="11" key="1">
    <citation type="journal article" date="2019" name="Int. J. Syst. Evol. Microbiol.">
        <title>The Global Catalogue of Microorganisms (GCM) 10K type strain sequencing project: providing services to taxonomists for standard genome sequencing and annotation.</title>
        <authorList>
            <consortium name="The Broad Institute Genomics Platform"/>
            <consortium name="The Broad Institute Genome Sequencing Center for Infectious Disease"/>
            <person name="Wu L."/>
            <person name="Ma J."/>
        </authorList>
    </citation>
    <scope>NUCLEOTIDE SEQUENCE [LARGE SCALE GENOMIC DNA]</scope>
    <source>
        <strain evidence="11">JCM 3272</strain>
    </source>
</reference>
<feature type="transmembrane region" description="Helical" evidence="7">
    <location>
        <begin position="719"/>
        <end position="747"/>
    </location>
</feature>
<evidence type="ECO:0000256" key="5">
    <source>
        <dbReference type="ARBA" id="ARBA00023136"/>
    </source>
</evidence>
<evidence type="ECO:0000256" key="4">
    <source>
        <dbReference type="ARBA" id="ARBA00022989"/>
    </source>
</evidence>
<evidence type="ECO:0000256" key="2">
    <source>
        <dbReference type="ARBA" id="ARBA00022475"/>
    </source>
</evidence>
<comment type="caution">
    <text evidence="10">The sequence shown here is derived from an EMBL/GenBank/DDBJ whole genome shotgun (WGS) entry which is preliminary data.</text>
</comment>
<feature type="transmembrane region" description="Helical" evidence="7">
    <location>
        <begin position="813"/>
        <end position="834"/>
    </location>
</feature>
<keyword evidence="5 7" id="KW-0472">Membrane</keyword>
<keyword evidence="3 7" id="KW-0812">Transmembrane</keyword>
<keyword evidence="4 7" id="KW-1133">Transmembrane helix</keyword>
<dbReference type="InterPro" id="IPR050250">
    <property type="entry name" value="Macrolide_Exporter_MacB"/>
</dbReference>
<dbReference type="Pfam" id="PF12704">
    <property type="entry name" value="MacB_PCD"/>
    <property type="match status" value="2"/>
</dbReference>
<evidence type="ECO:0000256" key="7">
    <source>
        <dbReference type="SAM" id="Phobius"/>
    </source>
</evidence>
<feature type="domain" description="MacB-like periplasmic core" evidence="9">
    <location>
        <begin position="18"/>
        <end position="239"/>
    </location>
</feature>
<dbReference type="PANTHER" id="PTHR30572">
    <property type="entry name" value="MEMBRANE COMPONENT OF TRANSPORTER-RELATED"/>
    <property type="match status" value="1"/>
</dbReference>
<proteinExistence type="inferred from homology"/>
<feature type="transmembrane region" description="Helical" evidence="7">
    <location>
        <begin position="492"/>
        <end position="513"/>
    </location>
</feature>
<protein>
    <submittedName>
        <fullName evidence="10">FtsX-like permease family protein</fullName>
    </submittedName>
</protein>
<evidence type="ECO:0000313" key="10">
    <source>
        <dbReference type="EMBL" id="GAA2369769.1"/>
    </source>
</evidence>
<evidence type="ECO:0000313" key="11">
    <source>
        <dbReference type="Proteomes" id="UP001501444"/>
    </source>
</evidence>
<dbReference type="InterPro" id="IPR025857">
    <property type="entry name" value="MacB_PCD"/>
</dbReference>
<evidence type="ECO:0000256" key="1">
    <source>
        <dbReference type="ARBA" id="ARBA00004651"/>
    </source>
</evidence>
<feature type="transmembrane region" description="Helical" evidence="7">
    <location>
        <begin position="316"/>
        <end position="349"/>
    </location>
</feature>
<feature type="transmembrane region" description="Helical" evidence="7">
    <location>
        <begin position="267"/>
        <end position="295"/>
    </location>
</feature>
<dbReference type="RefSeq" id="WP_344616906.1">
    <property type="nucleotide sequence ID" value="NZ_BAAARV010000069.1"/>
</dbReference>
<comment type="subcellular location">
    <subcellularLocation>
        <location evidence="1">Cell membrane</location>
        <topology evidence="1">Multi-pass membrane protein</topology>
    </subcellularLocation>
</comment>
<dbReference type="PANTHER" id="PTHR30572:SF4">
    <property type="entry name" value="ABC TRANSPORTER PERMEASE YTRF"/>
    <property type="match status" value="1"/>
</dbReference>
<evidence type="ECO:0000259" key="9">
    <source>
        <dbReference type="Pfam" id="PF12704"/>
    </source>
</evidence>
<feature type="transmembrane region" description="Helical" evidence="7">
    <location>
        <begin position="409"/>
        <end position="432"/>
    </location>
</feature>
<sequence length="851" mass="88796">MLRATLKSLLARKLRLTLSTLAVVLSVMFVSGSLVLTDTLGRTFDNLFANIYTYTDVQAWAKSPIDQQGGGGSQNSTPFPASTVDRVAKLDGVAKATGQVFLNGAMPIGHNNKVVVNQTGQQFGANWTGEDELVKLAEGHAPQTDDEIVVNKGLAEAANVKVGDSMDVITRDHQRASYKIVGFMQYTGGRNSMAGESTVFFTTAKAQTAMLGTEGAYNVIDVRAAPGVSDEKLRDTVRAELGDGFVVKTGKELSDESSQAIKNILKYFNYVLLGFGAVALLVGVFLILNTFSIIVAQRTRELALLRAMGAARGQVLRSVLLEALIIGIVGSIFGFLVGLGLGALGAYLFVGLADGAQVAGLGFPISAIIASFVIGIGVTTIAALMPAVKASRVAPIAAMRESAAPDRPLTKLTISGAIVTALSAGALAWGLAGAGGGTLALVFGGVLGLLIGVALLTPVISKPLVAALGAVLSWSVPGKLGRRNSARNPRRTAITAGAVMIGIAIVTAISTIFTSLSTALGDTVSKDLQADVVVLGQQTNEVPPVVTPQELAKIEALPQAKTVAAITADVVKINGEQAYVLSYLDPAAGTATLKVTADQGRIDKLDAGEFMTDKKTAENRKLKLGDTIQVTFSKGQQKTLKLTGITSDSAIGNGIVLSYADAKEGFAFSDPWQVFLSLKDGSSPEQAKAAVNDILKDNPQVQAYTKDEYVKTNQQGFTVALVIVQVLLLIALAISVLGVINTLLLSVIERTRELGMLRAVGLRRGQTWLMVTTESIVITVFGTLLGLVVGVGLGAAIVTALKDVLGFGAVTLPWGLMTLYFVASVFVGGVAGLIPSVRAVRLNVLGAIAYE</sequence>